<evidence type="ECO:0000256" key="8">
    <source>
        <dbReference type="ARBA" id="ARBA00026100"/>
    </source>
</evidence>
<dbReference type="EC" id="3.4.24.70" evidence="8"/>
<evidence type="ECO:0000256" key="7">
    <source>
        <dbReference type="ARBA" id="ARBA00024603"/>
    </source>
</evidence>
<dbReference type="NCBIfam" id="NF008159">
    <property type="entry name" value="PRK10911.1"/>
    <property type="match status" value="1"/>
</dbReference>
<dbReference type="InterPro" id="IPR045090">
    <property type="entry name" value="Pept_M3A_M3B"/>
</dbReference>
<evidence type="ECO:0000313" key="12">
    <source>
        <dbReference type="EMBL" id="ACL71111.1"/>
    </source>
</evidence>
<dbReference type="STRING" id="396588.Tgr7_0006"/>
<dbReference type="Gene3D" id="3.40.390.10">
    <property type="entry name" value="Collagenase (Catalytic Domain)"/>
    <property type="match status" value="1"/>
</dbReference>
<dbReference type="RefSeq" id="WP_012636600.1">
    <property type="nucleotide sequence ID" value="NC_011901.1"/>
</dbReference>
<dbReference type="InterPro" id="IPR024080">
    <property type="entry name" value="Neurolysin/TOP_N"/>
</dbReference>
<dbReference type="Gene3D" id="1.10.1370.10">
    <property type="entry name" value="Neurolysin, domain 3"/>
    <property type="match status" value="1"/>
</dbReference>
<keyword evidence="4 9" id="KW-0378">Hydrolase</keyword>
<keyword evidence="2 9" id="KW-0645">Protease</keyword>
<reference evidence="12 13" key="1">
    <citation type="journal article" date="2011" name="Stand. Genomic Sci.">
        <title>Complete genome sequence of 'Thioalkalivibrio sulfidophilus' HL-EbGr7.</title>
        <authorList>
            <person name="Muyzer G."/>
            <person name="Sorokin D.Y."/>
            <person name="Mavromatis K."/>
            <person name="Lapidus A."/>
            <person name="Clum A."/>
            <person name="Ivanova N."/>
            <person name="Pati A."/>
            <person name="d'Haeseleer P."/>
            <person name="Woyke T."/>
            <person name="Kyrpides N.C."/>
        </authorList>
    </citation>
    <scope>NUCLEOTIDE SEQUENCE [LARGE SCALE GENOMIC DNA]</scope>
    <source>
        <strain evidence="12 13">HL-EbGR7</strain>
    </source>
</reference>
<name>B8GSS6_THISH</name>
<dbReference type="HOGENOM" id="CLU_001805_4_1_6"/>
<dbReference type="MEROPS" id="M03.004"/>
<dbReference type="PANTHER" id="PTHR11804">
    <property type="entry name" value="PROTEASE M3 THIMET OLIGOPEPTIDASE-RELATED"/>
    <property type="match status" value="1"/>
</dbReference>
<evidence type="ECO:0000256" key="5">
    <source>
        <dbReference type="ARBA" id="ARBA00022833"/>
    </source>
</evidence>
<evidence type="ECO:0000259" key="10">
    <source>
        <dbReference type="Pfam" id="PF01432"/>
    </source>
</evidence>
<dbReference type="GO" id="GO:0006508">
    <property type="term" value="P:proteolysis"/>
    <property type="evidence" value="ECO:0007669"/>
    <property type="project" value="UniProtKB-KW"/>
</dbReference>
<dbReference type="FunFam" id="3.40.390.10:FF:000009">
    <property type="entry name" value="Oligopeptidase A"/>
    <property type="match status" value="1"/>
</dbReference>
<dbReference type="InterPro" id="IPR034005">
    <property type="entry name" value="M3A_DCP"/>
</dbReference>
<protein>
    <recommendedName>
        <fullName evidence="8">oligopeptidase A</fullName>
        <ecNumber evidence="8">3.4.24.70</ecNumber>
    </recommendedName>
</protein>
<dbReference type="InterPro" id="IPR001567">
    <property type="entry name" value="Pept_M3A_M3B_dom"/>
</dbReference>
<keyword evidence="6 9" id="KW-0482">Metalloprotease</keyword>
<dbReference type="eggNOG" id="COG0339">
    <property type="taxonomic scope" value="Bacteria"/>
</dbReference>
<dbReference type="InterPro" id="IPR045666">
    <property type="entry name" value="OpdA_N"/>
</dbReference>
<dbReference type="EMBL" id="CP001339">
    <property type="protein sequence ID" value="ACL71111.1"/>
    <property type="molecule type" value="Genomic_DNA"/>
</dbReference>
<dbReference type="GO" id="GO:0006518">
    <property type="term" value="P:peptide metabolic process"/>
    <property type="evidence" value="ECO:0007669"/>
    <property type="project" value="TreeGrafter"/>
</dbReference>
<dbReference type="PANTHER" id="PTHR11804:SF84">
    <property type="entry name" value="SACCHAROLYSIN"/>
    <property type="match status" value="1"/>
</dbReference>
<organism evidence="12 13">
    <name type="scientific">Thioalkalivibrio sulfidiphilus (strain HL-EbGR7)</name>
    <dbReference type="NCBI Taxonomy" id="396588"/>
    <lineage>
        <taxon>Bacteria</taxon>
        <taxon>Pseudomonadati</taxon>
        <taxon>Pseudomonadota</taxon>
        <taxon>Gammaproteobacteria</taxon>
        <taxon>Chromatiales</taxon>
        <taxon>Ectothiorhodospiraceae</taxon>
        <taxon>Thioalkalivibrio</taxon>
    </lineage>
</organism>
<keyword evidence="3 9" id="KW-0479">Metal-binding</keyword>
<feature type="domain" description="Peptidase M3A/M3B catalytic" evidence="10">
    <location>
        <begin position="222"/>
        <end position="676"/>
    </location>
</feature>
<feature type="domain" description="Oligopeptidase A N-terminal" evidence="11">
    <location>
        <begin position="28"/>
        <end position="149"/>
    </location>
</feature>
<dbReference type="CDD" id="cd06456">
    <property type="entry name" value="M3A_DCP"/>
    <property type="match status" value="1"/>
</dbReference>
<dbReference type="GO" id="GO:0005829">
    <property type="term" value="C:cytosol"/>
    <property type="evidence" value="ECO:0007669"/>
    <property type="project" value="UniProtKB-ARBA"/>
</dbReference>
<evidence type="ECO:0000256" key="6">
    <source>
        <dbReference type="ARBA" id="ARBA00023049"/>
    </source>
</evidence>
<accession>B8GSS6</accession>
<dbReference type="Proteomes" id="UP000002383">
    <property type="component" value="Chromosome"/>
</dbReference>
<evidence type="ECO:0000313" key="13">
    <source>
        <dbReference type="Proteomes" id="UP000002383"/>
    </source>
</evidence>
<evidence type="ECO:0000256" key="3">
    <source>
        <dbReference type="ARBA" id="ARBA00022723"/>
    </source>
</evidence>
<keyword evidence="5 9" id="KW-0862">Zinc</keyword>
<sequence>MENPLLKQEGLPAFSQIRPEHVEPAIDRLLAENRAAIAKLLDRDSGFTWQNLVHPLSLLEDRLNRAWSPVRHMNSVVNSEELRAAYNACLPKLSDYGTEIGQNAALYAAYKSLSEGPGAGDLDEAQRKVVRDALRDFHLSGVDLPEDKKARYKAIAQELSNLQSRFEENILDSTHAWKKPVLDRAALAGLPDSALDMLAQASRHADQEGWLITLDFPAYYAVMTHAEDRALRKELYTAYVTRASDQGPHDGKYDNSALMEQIMALRHEQAQLLGYGDFAQLSLATKMAESPEAVVHFLKDLAARAKPRAEQELDELRRFAAEHLSIDDLQAWDIAYASEQLRQHAYALSQEDLKPYFPVNRVVPGLFSLVERLYQVSIVEVDGVDVWHPDVRFYEIRDPDGTPRAQFYLDLYARPKKRGGAWMDECMNRVRDGDRVQIPVAYMTCNSTPPVGDKPALFTHDEVITLFHEFGHGLHHMLTRVDYPDIAGINGVEWDAVELPSQFMENWCWEKEAIDLFAGHYQTGKPLPQALFDKLIATRHFQAAMQMVRQLEFSLFDVRIHGEYDPARGARIQEILDQVRAEVSVVKPPAFNRFQHGFSHIFAGGYAAGYYSYKWAEVLSADAFARFEEEGLFSPDVGRAFLENVLEKGGSAPAIELFKAFRGREPKIDALLRHSGLIEESRGAAA</sequence>
<dbReference type="GO" id="GO:0046872">
    <property type="term" value="F:metal ion binding"/>
    <property type="evidence" value="ECO:0007669"/>
    <property type="project" value="UniProtKB-UniRule"/>
</dbReference>
<evidence type="ECO:0000256" key="4">
    <source>
        <dbReference type="ARBA" id="ARBA00022801"/>
    </source>
</evidence>
<gene>
    <name evidence="12" type="ordered locus">Tgr7_0006</name>
</gene>
<comment type="similarity">
    <text evidence="1 9">Belongs to the peptidase M3 family.</text>
</comment>
<comment type="catalytic activity">
    <reaction evidence="7">
        <text>Hydrolysis of oligopeptides, with broad specificity. Gly or Ala commonly occur as P1 or P1' residues, but more distant residues are also important, as is shown by the fact that Z-Gly-Pro-Gly-|-Gly-Pro-Ala is cleaved, but not Z-(Gly)(5).</text>
        <dbReference type="EC" id="3.4.24.70"/>
    </reaction>
</comment>
<dbReference type="Pfam" id="PF19310">
    <property type="entry name" value="TOP_N"/>
    <property type="match status" value="1"/>
</dbReference>
<keyword evidence="13" id="KW-1185">Reference proteome</keyword>
<dbReference type="InterPro" id="IPR024077">
    <property type="entry name" value="Neurolysin/TOP_dom2"/>
</dbReference>
<comment type="cofactor">
    <cofactor evidence="9">
        <name>Zn(2+)</name>
        <dbReference type="ChEBI" id="CHEBI:29105"/>
    </cofactor>
    <text evidence="9">Binds 1 zinc ion.</text>
</comment>
<dbReference type="KEGG" id="tgr:Tgr7_0006"/>
<dbReference type="AlphaFoldDB" id="B8GSS6"/>
<dbReference type="InterPro" id="IPR024079">
    <property type="entry name" value="MetalloPept_cat_dom_sf"/>
</dbReference>
<dbReference type="GO" id="GO:0004222">
    <property type="term" value="F:metalloendopeptidase activity"/>
    <property type="evidence" value="ECO:0007669"/>
    <property type="project" value="UniProtKB-EC"/>
</dbReference>
<evidence type="ECO:0000259" key="11">
    <source>
        <dbReference type="Pfam" id="PF19310"/>
    </source>
</evidence>
<evidence type="ECO:0000256" key="1">
    <source>
        <dbReference type="ARBA" id="ARBA00006040"/>
    </source>
</evidence>
<dbReference type="OrthoDB" id="9773538at2"/>
<proteinExistence type="inferred from homology"/>
<evidence type="ECO:0000256" key="9">
    <source>
        <dbReference type="RuleBase" id="RU003435"/>
    </source>
</evidence>
<evidence type="ECO:0000256" key="2">
    <source>
        <dbReference type="ARBA" id="ARBA00022670"/>
    </source>
</evidence>
<dbReference type="SUPFAM" id="SSF55486">
    <property type="entry name" value="Metalloproteases ('zincins'), catalytic domain"/>
    <property type="match status" value="1"/>
</dbReference>
<dbReference type="Gene3D" id="1.20.1050.40">
    <property type="entry name" value="Endopeptidase. Chain P, domain 1"/>
    <property type="match status" value="1"/>
</dbReference>
<dbReference type="Pfam" id="PF01432">
    <property type="entry name" value="Peptidase_M3"/>
    <property type="match status" value="1"/>
</dbReference>